<evidence type="ECO:0000313" key="7">
    <source>
        <dbReference type="EMBL" id="TDZ30166.1"/>
    </source>
</evidence>
<accession>A0A4R8Q0N3</accession>
<protein>
    <submittedName>
        <fullName evidence="7">FAD-dependent monooxygenase yanF</fullName>
    </submittedName>
</protein>
<sequence length="495" mass="52600">MASSVCQYAALAVLVISGLASATPLAGLRQANEAGGRGCAALARAGLSEQLSFPAEAEYNGTIESYYDGGVQDLSPRCVFKPETTQQVSDALRTLSLEGGSCWSVAIRSGGHSVFPNNNAQNGVTIDLGRLNSVTYAEGPGSRKGHGTASIGAGARWGNVYTVLEKEGVMVTGAREGHVGDLHGILDSMVVLANGTVVTATATTHPDLWQSLKGGLNNLGLVTRFDLGAFPSQDAYGGIVAYSYTQAQTLLEKFTSMVRRNKKDPAENGFLSFVWSPAAGRSATFVLANVDGIENSTSFSGLGDLEPLIDTRSKTSISGLVRSLQGSLGLYNVWFTLTFHASMSMGLKVLEVFESVTDDLDGTLGNSDQVIFLLTPLPINYVNRGPNVLGLNDGGLSEDCMVLQAEALLSSPEHKALLADKLSEAVEQTINSYAVDTNQLLRWKYLNYANPTQDVWSTIGDDKFLLGHTAETFDPTGFFQHRVNGGFKVSDSSDL</sequence>
<dbReference type="EMBL" id="QAPG01000143">
    <property type="protein sequence ID" value="TDZ30166.1"/>
    <property type="molecule type" value="Genomic_DNA"/>
</dbReference>
<dbReference type="InterPro" id="IPR050416">
    <property type="entry name" value="FAD-linked_Oxidoreductase"/>
</dbReference>
<dbReference type="Pfam" id="PF01565">
    <property type="entry name" value="FAD_binding_4"/>
    <property type="match status" value="1"/>
</dbReference>
<dbReference type="Gene3D" id="3.30.465.10">
    <property type="match status" value="2"/>
</dbReference>
<keyword evidence="7" id="KW-0503">Monooxygenase</keyword>
<keyword evidence="5" id="KW-0732">Signal</keyword>
<organism evidence="7 8">
    <name type="scientific">Colletotrichum spinosum</name>
    <dbReference type="NCBI Taxonomy" id="1347390"/>
    <lineage>
        <taxon>Eukaryota</taxon>
        <taxon>Fungi</taxon>
        <taxon>Dikarya</taxon>
        <taxon>Ascomycota</taxon>
        <taxon>Pezizomycotina</taxon>
        <taxon>Sordariomycetes</taxon>
        <taxon>Hypocreomycetidae</taxon>
        <taxon>Glomerellales</taxon>
        <taxon>Glomerellaceae</taxon>
        <taxon>Colletotrichum</taxon>
        <taxon>Colletotrichum orbiculare species complex</taxon>
    </lineage>
</organism>
<dbReference type="PANTHER" id="PTHR42973">
    <property type="entry name" value="BINDING OXIDOREDUCTASE, PUTATIVE (AFU_ORTHOLOGUE AFUA_1G17690)-RELATED"/>
    <property type="match status" value="1"/>
</dbReference>
<evidence type="ECO:0000256" key="4">
    <source>
        <dbReference type="ARBA" id="ARBA00023002"/>
    </source>
</evidence>
<feature type="domain" description="FAD-binding PCMH-type" evidence="6">
    <location>
        <begin position="72"/>
        <end position="264"/>
    </location>
</feature>
<evidence type="ECO:0000259" key="6">
    <source>
        <dbReference type="PROSITE" id="PS51387"/>
    </source>
</evidence>
<name>A0A4R8Q0N3_9PEZI</name>
<reference evidence="7 8" key="1">
    <citation type="submission" date="2018-11" db="EMBL/GenBank/DDBJ databases">
        <title>Genome sequence and assembly of Colletotrichum spinosum.</title>
        <authorList>
            <person name="Gan P."/>
            <person name="Shirasu K."/>
        </authorList>
    </citation>
    <scope>NUCLEOTIDE SEQUENCE [LARGE SCALE GENOMIC DNA]</scope>
    <source>
        <strain evidence="7 8">CBS 515.97</strain>
    </source>
</reference>
<comment type="similarity">
    <text evidence="1">Belongs to the oxygen-dependent FAD-linked oxidoreductase family.</text>
</comment>
<evidence type="ECO:0000256" key="5">
    <source>
        <dbReference type="SAM" id="SignalP"/>
    </source>
</evidence>
<dbReference type="Proteomes" id="UP000295083">
    <property type="component" value="Unassembled WGS sequence"/>
</dbReference>
<dbReference type="SUPFAM" id="SSF56176">
    <property type="entry name" value="FAD-binding/transporter-associated domain-like"/>
    <property type="match status" value="1"/>
</dbReference>
<evidence type="ECO:0000256" key="1">
    <source>
        <dbReference type="ARBA" id="ARBA00005466"/>
    </source>
</evidence>
<dbReference type="GO" id="GO:0071949">
    <property type="term" value="F:FAD binding"/>
    <property type="evidence" value="ECO:0007669"/>
    <property type="project" value="InterPro"/>
</dbReference>
<keyword evidence="4" id="KW-0560">Oxidoreductase</keyword>
<dbReference type="PANTHER" id="PTHR42973:SF53">
    <property type="entry name" value="FAD-BINDING PCMH-TYPE DOMAIN-CONTAINING PROTEIN-RELATED"/>
    <property type="match status" value="1"/>
</dbReference>
<comment type="caution">
    <text evidence="7">The sequence shown here is derived from an EMBL/GenBank/DDBJ whole genome shotgun (WGS) entry which is preliminary data.</text>
</comment>
<keyword evidence="2" id="KW-0285">Flavoprotein</keyword>
<keyword evidence="3" id="KW-0274">FAD</keyword>
<dbReference type="Gene3D" id="3.40.462.20">
    <property type="match status" value="1"/>
</dbReference>
<dbReference type="AlphaFoldDB" id="A0A4R8Q0N3"/>
<dbReference type="InterPro" id="IPR006094">
    <property type="entry name" value="Oxid_FAD_bind_N"/>
</dbReference>
<dbReference type="PROSITE" id="PS51387">
    <property type="entry name" value="FAD_PCMH"/>
    <property type="match status" value="1"/>
</dbReference>
<dbReference type="GO" id="GO:0004497">
    <property type="term" value="F:monooxygenase activity"/>
    <property type="evidence" value="ECO:0007669"/>
    <property type="project" value="UniProtKB-KW"/>
</dbReference>
<dbReference type="InterPro" id="IPR036318">
    <property type="entry name" value="FAD-bd_PCMH-like_sf"/>
</dbReference>
<dbReference type="InterPro" id="IPR016166">
    <property type="entry name" value="FAD-bd_PCMH"/>
</dbReference>
<evidence type="ECO:0000256" key="3">
    <source>
        <dbReference type="ARBA" id="ARBA00022827"/>
    </source>
</evidence>
<proteinExistence type="inferred from homology"/>
<keyword evidence="8" id="KW-1185">Reference proteome</keyword>
<feature type="signal peptide" evidence="5">
    <location>
        <begin position="1"/>
        <end position="22"/>
    </location>
</feature>
<evidence type="ECO:0000256" key="2">
    <source>
        <dbReference type="ARBA" id="ARBA00022630"/>
    </source>
</evidence>
<feature type="chain" id="PRO_5020587682" evidence="5">
    <location>
        <begin position="23"/>
        <end position="495"/>
    </location>
</feature>
<dbReference type="InterPro" id="IPR016169">
    <property type="entry name" value="FAD-bd_PCMH_sub2"/>
</dbReference>
<evidence type="ECO:0000313" key="8">
    <source>
        <dbReference type="Proteomes" id="UP000295083"/>
    </source>
</evidence>
<gene>
    <name evidence="7" type="primary">yanF-3</name>
    <name evidence="7" type="ORF">C8035_v003243</name>
</gene>